<proteinExistence type="predicted"/>
<dbReference type="Proteomes" id="UP000315295">
    <property type="component" value="Unassembled WGS sequence"/>
</dbReference>
<organism evidence="1 2">
    <name type="scientific">Malus baccata</name>
    <name type="common">Siberian crab apple</name>
    <name type="synonym">Pyrus baccata</name>
    <dbReference type="NCBI Taxonomy" id="106549"/>
    <lineage>
        <taxon>Eukaryota</taxon>
        <taxon>Viridiplantae</taxon>
        <taxon>Streptophyta</taxon>
        <taxon>Embryophyta</taxon>
        <taxon>Tracheophyta</taxon>
        <taxon>Spermatophyta</taxon>
        <taxon>Magnoliopsida</taxon>
        <taxon>eudicotyledons</taxon>
        <taxon>Gunneridae</taxon>
        <taxon>Pentapetalae</taxon>
        <taxon>rosids</taxon>
        <taxon>fabids</taxon>
        <taxon>Rosales</taxon>
        <taxon>Rosaceae</taxon>
        <taxon>Amygdaloideae</taxon>
        <taxon>Maleae</taxon>
        <taxon>Malus</taxon>
    </lineage>
</organism>
<name>A0A540KIA5_MALBA</name>
<keyword evidence="2" id="KW-1185">Reference proteome</keyword>
<gene>
    <name evidence="1" type="ORF">C1H46_040521</name>
</gene>
<reference evidence="1 2" key="1">
    <citation type="journal article" date="2019" name="G3 (Bethesda)">
        <title>Sequencing of a Wild Apple (Malus baccata) Genome Unravels the Differences Between Cultivated and Wild Apple Species Regarding Disease Resistance and Cold Tolerance.</title>
        <authorList>
            <person name="Chen X."/>
        </authorList>
    </citation>
    <scope>NUCLEOTIDE SEQUENCE [LARGE SCALE GENOMIC DNA]</scope>
    <source>
        <strain evidence="2">cv. Shandingzi</strain>
        <tissue evidence="1">Leaves</tissue>
    </source>
</reference>
<comment type="caution">
    <text evidence="1">The sequence shown here is derived from an EMBL/GenBank/DDBJ whole genome shotgun (WGS) entry which is preliminary data.</text>
</comment>
<evidence type="ECO:0000313" key="2">
    <source>
        <dbReference type="Proteomes" id="UP000315295"/>
    </source>
</evidence>
<dbReference type="EMBL" id="VIEB01001234">
    <property type="protein sequence ID" value="TQD73951.1"/>
    <property type="molecule type" value="Genomic_DNA"/>
</dbReference>
<protein>
    <submittedName>
        <fullName evidence="1">Uncharacterized protein</fullName>
    </submittedName>
</protein>
<dbReference type="AlphaFoldDB" id="A0A540KIA5"/>
<sequence>MEPLPTFLLASLSLLNPLPTPPPLVFPPLTFPFTSLPPYPMSPLPFLTYVAHSLYSLALPHHFVSSSFMALSLYSYLGHARFKFSFFIWARFVVRVGFVVASGLVPLPSACFHSGDTLLDQFGGCSFAPTGPAYSLPYSNLMALLPCATTSDDFALV</sequence>
<accession>A0A540KIA5</accession>
<evidence type="ECO:0000313" key="1">
    <source>
        <dbReference type="EMBL" id="TQD73951.1"/>
    </source>
</evidence>